<dbReference type="Pfam" id="PF00651">
    <property type="entry name" value="BTB"/>
    <property type="match status" value="1"/>
</dbReference>
<evidence type="ECO:0000313" key="2">
    <source>
        <dbReference type="EMBL" id="KAF9462805.1"/>
    </source>
</evidence>
<dbReference type="SMART" id="SM00225">
    <property type="entry name" value="BTB"/>
    <property type="match status" value="1"/>
</dbReference>
<keyword evidence="3" id="KW-1185">Reference proteome</keyword>
<dbReference type="OrthoDB" id="3218112at2759"/>
<gene>
    <name evidence="2" type="ORF">BDZ94DRAFT_1193882</name>
</gene>
<dbReference type="PROSITE" id="PS50097">
    <property type="entry name" value="BTB"/>
    <property type="match status" value="1"/>
</dbReference>
<reference evidence="2" key="1">
    <citation type="submission" date="2020-11" db="EMBL/GenBank/DDBJ databases">
        <authorList>
            <consortium name="DOE Joint Genome Institute"/>
            <person name="Ahrendt S."/>
            <person name="Riley R."/>
            <person name="Andreopoulos W."/>
            <person name="Labutti K."/>
            <person name="Pangilinan J."/>
            <person name="Ruiz-Duenas F.J."/>
            <person name="Barrasa J.M."/>
            <person name="Sanchez-Garcia M."/>
            <person name="Camarero S."/>
            <person name="Miyauchi S."/>
            <person name="Serrano A."/>
            <person name="Linde D."/>
            <person name="Babiker R."/>
            <person name="Drula E."/>
            <person name="Ayuso-Fernandez I."/>
            <person name="Pacheco R."/>
            <person name="Padilla G."/>
            <person name="Ferreira P."/>
            <person name="Barriuso J."/>
            <person name="Kellner H."/>
            <person name="Castanera R."/>
            <person name="Alfaro M."/>
            <person name="Ramirez L."/>
            <person name="Pisabarro A.G."/>
            <person name="Kuo A."/>
            <person name="Tritt A."/>
            <person name="Lipzen A."/>
            <person name="He G."/>
            <person name="Yan M."/>
            <person name="Ng V."/>
            <person name="Cullen D."/>
            <person name="Martin F."/>
            <person name="Rosso M.-N."/>
            <person name="Henrissat B."/>
            <person name="Hibbett D."/>
            <person name="Martinez A.T."/>
            <person name="Grigoriev I.V."/>
        </authorList>
    </citation>
    <scope>NUCLEOTIDE SEQUENCE</scope>
    <source>
        <strain evidence="2">CBS 247.69</strain>
    </source>
</reference>
<sequence>MYEHNPALTRTPMYSKEKTQLQNEQVALRDEQFWYDDGSVVLHVGTKLFRVHRSILAAHSEIFADMFRMPQPANQPLLEGCPIVTLTDCVTDFEDLLKALYHPFYFDSLPNYSALADTLDFVSGILSLSTKYFILQFRERSISLLKRIIPTTLDAYDSKFESMFFSEDPNVIARAIGLAHKNNLPEFLPSLYYVAACRISPGRMLDRNSINLSWEERTVCLVGREMLRMLEKLISYRFLYDFRPPPSCKSLLCAKSTRPLHQWRVVENRDSPAPLTPFHKWDELDVCLKCILHIREQHTAGREAVWARLPSAFNMSSWDVLAKMQ</sequence>
<feature type="domain" description="BTB" evidence="1">
    <location>
        <begin position="38"/>
        <end position="101"/>
    </location>
</feature>
<dbReference type="Gene3D" id="3.30.710.10">
    <property type="entry name" value="Potassium Channel Kv1.1, Chain A"/>
    <property type="match status" value="1"/>
</dbReference>
<accession>A0A9P6CHZ5</accession>
<dbReference type="InterPro" id="IPR011333">
    <property type="entry name" value="SKP1/BTB/POZ_sf"/>
</dbReference>
<comment type="caution">
    <text evidence="2">The sequence shown here is derived from an EMBL/GenBank/DDBJ whole genome shotgun (WGS) entry which is preliminary data.</text>
</comment>
<dbReference type="EMBL" id="MU150268">
    <property type="protein sequence ID" value="KAF9462805.1"/>
    <property type="molecule type" value="Genomic_DNA"/>
</dbReference>
<dbReference type="AlphaFoldDB" id="A0A9P6CHZ5"/>
<dbReference type="InterPro" id="IPR000210">
    <property type="entry name" value="BTB/POZ_dom"/>
</dbReference>
<dbReference type="SUPFAM" id="SSF54695">
    <property type="entry name" value="POZ domain"/>
    <property type="match status" value="1"/>
</dbReference>
<feature type="non-terminal residue" evidence="2">
    <location>
        <position position="325"/>
    </location>
</feature>
<dbReference type="CDD" id="cd18186">
    <property type="entry name" value="BTB_POZ_ZBTB_KLHL-like"/>
    <property type="match status" value="1"/>
</dbReference>
<name>A0A9P6CHZ5_9AGAR</name>
<dbReference type="Proteomes" id="UP000807353">
    <property type="component" value="Unassembled WGS sequence"/>
</dbReference>
<organism evidence="2 3">
    <name type="scientific">Collybia nuda</name>
    <dbReference type="NCBI Taxonomy" id="64659"/>
    <lineage>
        <taxon>Eukaryota</taxon>
        <taxon>Fungi</taxon>
        <taxon>Dikarya</taxon>
        <taxon>Basidiomycota</taxon>
        <taxon>Agaricomycotina</taxon>
        <taxon>Agaricomycetes</taxon>
        <taxon>Agaricomycetidae</taxon>
        <taxon>Agaricales</taxon>
        <taxon>Tricholomatineae</taxon>
        <taxon>Clitocybaceae</taxon>
        <taxon>Collybia</taxon>
    </lineage>
</organism>
<evidence type="ECO:0000259" key="1">
    <source>
        <dbReference type="PROSITE" id="PS50097"/>
    </source>
</evidence>
<evidence type="ECO:0000313" key="3">
    <source>
        <dbReference type="Proteomes" id="UP000807353"/>
    </source>
</evidence>
<protein>
    <recommendedName>
        <fullName evidence="1">BTB domain-containing protein</fullName>
    </recommendedName>
</protein>
<proteinExistence type="predicted"/>